<gene>
    <name evidence="9" type="ORF">AMQ22_02103</name>
</gene>
<keyword evidence="6 7" id="KW-0472">Membrane</keyword>
<dbReference type="Gene3D" id="1.10.3720.10">
    <property type="entry name" value="MetI-like"/>
    <property type="match status" value="1"/>
</dbReference>
<dbReference type="AlphaFoldDB" id="A0A150INZ1"/>
<feature type="transmembrane region" description="Helical" evidence="7">
    <location>
        <begin position="281"/>
        <end position="300"/>
    </location>
</feature>
<name>A0A150INZ1_9EURY</name>
<evidence type="ECO:0000259" key="8">
    <source>
        <dbReference type="PROSITE" id="PS50928"/>
    </source>
</evidence>
<dbReference type="InterPro" id="IPR045621">
    <property type="entry name" value="BPD_transp_1_N"/>
</dbReference>
<evidence type="ECO:0000313" key="10">
    <source>
        <dbReference type="Proteomes" id="UP000075398"/>
    </source>
</evidence>
<feature type="transmembrane region" description="Helical" evidence="7">
    <location>
        <begin position="168"/>
        <end position="192"/>
    </location>
</feature>
<dbReference type="CDD" id="cd06261">
    <property type="entry name" value="TM_PBP2"/>
    <property type="match status" value="1"/>
</dbReference>
<dbReference type="Proteomes" id="UP000075398">
    <property type="component" value="Unassembled WGS sequence"/>
</dbReference>
<evidence type="ECO:0000256" key="7">
    <source>
        <dbReference type="RuleBase" id="RU363032"/>
    </source>
</evidence>
<comment type="similarity">
    <text evidence="7">Belongs to the binding-protein-dependent transport system permease family.</text>
</comment>
<comment type="subcellular location">
    <subcellularLocation>
        <location evidence="1 7">Cell membrane</location>
        <topology evidence="1 7">Multi-pass membrane protein</topology>
    </subcellularLocation>
</comment>
<evidence type="ECO:0000256" key="1">
    <source>
        <dbReference type="ARBA" id="ARBA00004651"/>
    </source>
</evidence>
<keyword evidence="5 7" id="KW-1133">Transmembrane helix</keyword>
<evidence type="ECO:0000256" key="4">
    <source>
        <dbReference type="ARBA" id="ARBA00022692"/>
    </source>
</evidence>
<dbReference type="Pfam" id="PF00528">
    <property type="entry name" value="BPD_transp_1"/>
    <property type="match status" value="1"/>
</dbReference>
<dbReference type="GO" id="GO:0055085">
    <property type="term" value="P:transmembrane transport"/>
    <property type="evidence" value="ECO:0007669"/>
    <property type="project" value="InterPro"/>
</dbReference>
<feature type="domain" description="ABC transmembrane type-1" evidence="8">
    <location>
        <begin position="96"/>
        <end position="304"/>
    </location>
</feature>
<dbReference type="PANTHER" id="PTHR43376">
    <property type="entry name" value="OLIGOPEPTIDE TRANSPORT SYSTEM PERMEASE PROTEIN"/>
    <property type="match status" value="1"/>
</dbReference>
<dbReference type="InterPro" id="IPR000515">
    <property type="entry name" value="MetI-like"/>
</dbReference>
<dbReference type="GO" id="GO:0005886">
    <property type="term" value="C:plasma membrane"/>
    <property type="evidence" value="ECO:0007669"/>
    <property type="project" value="UniProtKB-SubCell"/>
</dbReference>
<keyword evidence="3" id="KW-1003">Cell membrane</keyword>
<dbReference type="STRING" id="1705564.APG08_00094"/>
<dbReference type="PROSITE" id="PS50928">
    <property type="entry name" value="ABC_TM1"/>
    <property type="match status" value="1"/>
</dbReference>
<organism evidence="9 10">
    <name type="scientific">Candidatus Methanofastidiosum methylothiophilum</name>
    <dbReference type="NCBI Taxonomy" id="1705564"/>
    <lineage>
        <taxon>Archaea</taxon>
        <taxon>Methanobacteriati</taxon>
        <taxon>Methanobacteriota</taxon>
        <taxon>Stenosarchaea group</taxon>
        <taxon>Candidatus Methanofastidiosia</taxon>
        <taxon>Candidatus Methanofastidiosales</taxon>
        <taxon>Candidatus Methanofastidiosaceae</taxon>
        <taxon>Candidatus Methanofastidiosum</taxon>
    </lineage>
</organism>
<dbReference type="PATRIC" id="fig|1705409.3.peg.2248"/>
<feature type="transmembrane region" description="Helical" evidence="7">
    <location>
        <begin position="12"/>
        <end position="29"/>
    </location>
</feature>
<proteinExistence type="inferred from homology"/>
<feature type="transmembrane region" description="Helical" evidence="7">
    <location>
        <begin position="132"/>
        <end position="156"/>
    </location>
</feature>
<evidence type="ECO:0000256" key="2">
    <source>
        <dbReference type="ARBA" id="ARBA00022448"/>
    </source>
</evidence>
<reference evidence="9 10" key="1">
    <citation type="journal article" date="2016" name="ISME J.">
        <title>Chasing the elusive Euryarchaeota class WSA2: genomes reveal a uniquely fastidious methyl-reducing methanogen.</title>
        <authorList>
            <person name="Nobu M.K."/>
            <person name="Narihiro T."/>
            <person name="Kuroda K."/>
            <person name="Mei R."/>
            <person name="Liu W.T."/>
        </authorList>
    </citation>
    <scope>NUCLEOTIDE SEQUENCE [LARGE SCALE GENOMIC DNA]</scope>
    <source>
        <strain evidence="9">U1lsi0528_Bin055</strain>
    </source>
</reference>
<protein>
    <submittedName>
        <fullName evidence="9">Nickel transporter permease NikB</fullName>
    </submittedName>
</protein>
<dbReference type="InterPro" id="IPR035906">
    <property type="entry name" value="MetI-like_sf"/>
</dbReference>
<sequence>MKIHSKKIARYIIALFVIFSLNFIIPRLMPGDPITNLLGEDFVMTEESMQELREKMGLDKSFPLQYLDYWNNVFRFNFGYSYHFKAPVASIILSRMKWTLLLLLPSILLSAILGSFMGSISGLKSSSKSSKALTLIELAFYSTPTFFLSLIFLYVFSFKLGLFPIKGFYSTGGALNIMHHFFLPISIMTLFLTSRNYMIMRGSVIQEKSKLYVVYAKAKGLSENQVLFRHIFKNASLPLLTLLALDFGFLLSGALFIEIIFSMNGMGNLIYEALLSRDYPVLYGSFMIISIMVVLANAFVDVIYSIIDPRIGDVA</sequence>
<dbReference type="SUPFAM" id="SSF161098">
    <property type="entry name" value="MetI-like"/>
    <property type="match status" value="1"/>
</dbReference>
<comment type="caution">
    <text evidence="9">The sequence shown here is derived from an EMBL/GenBank/DDBJ whole genome shotgun (WGS) entry which is preliminary data.</text>
</comment>
<feature type="transmembrane region" description="Helical" evidence="7">
    <location>
        <begin position="239"/>
        <end position="261"/>
    </location>
</feature>
<keyword evidence="4 7" id="KW-0812">Transmembrane</keyword>
<evidence type="ECO:0000256" key="5">
    <source>
        <dbReference type="ARBA" id="ARBA00022989"/>
    </source>
</evidence>
<dbReference type="PANTHER" id="PTHR43376:SF1">
    <property type="entry name" value="OLIGOPEPTIDE TRANSPORT SYSTEM PERMEASE PROTEIN"/>
    <property type="match status" value="1"/>
</dbReference>
<dbReference type="Pfam" id="PF19300">
    <property type="entry name" value="BPD_transp_1_N"/>
    <property type="match status" value="1"/>
</dbReference>
<feature type="transmembrane region" description="Helical" evidence="7">
    <location>
        <begin position="98"/>
        <end position="120"/>
    </location>
</feature>
<evidence type="ECO:0000256" key="3">
    <source>
        <dbReference type="ARBA" id="ARBA00022475"/>
    </source>
</evidence>
<evidence type="ECO:0000256" key="6">
    <source>
        <dbReference type="ARBA" id="ARBA00023136"/>
    </source>
</evidence>
<accession>A0A150INZ1</accession>
<evidence type="ECO:0000313" key="9">
    <source>
        <dbReference type="EMBL" id="KYC46572.1"/>
    </source>
</evidence>
<dbReference type="EMBL" id="LNGC01000188">
    <property type="protein sequence ID" value="KYC46572.1"/>
    <property type="molecule type" value="Genomic_DNA"/>
</dbReference>
<keyword evidence="2 7" id="KW-0813">Transport</keyword>